<evidence type="ECO:0000313" key="2">
    <source>
        <dbReference type="Proteomes" id="UP000283576"/>
    </source>
</evidence>
<dbReference type="Proteomes" id="UP000283576">
    <property type="component" value="Unassembled WGS sequence"/>
</dbReference>
<accession>A0A418HK53</accession>
<dbReference type="AlphaFoldDB" id="A0A418HK53"/>
<gene>
    <name evidence="1" type="ORF">BUZ01_13900</name>
</gene>
<sequence>MNEPTEIKYPLDEYGDPYYAATHFEAIQNIEDVLKGSTNWIEFTPLSGKPNTEFKADGDNGFNCSYREINVLDIVKIKSVRINLSNVQNGMTIANLPENFVSESQSWPIRTPNTHLPAIVSLRPNGKLTLVFNKQDTETWTETDYIYGSHTWIE</sequence>
<name>A0A418HK53_STAGA</name>
<proteinExistence type="predicted"/>
<reference evidence="1 2" key="1">
    <citation type="journal article" date="2016" name="Front. Microbiol.">
        <title>Comprehensive Phylogenetic Analysis of Bovine Non-aureus Staphylococci Species Based on Whole-Genome Sequencing.</title>
        <authorList>
            <person name="Naushad S."/>
            <person name="Barkema H.W."/>
            <person name="Luby C."/>
            <person name="Condas L.A."/>
            <person name="Nobrega D.B."/>
            <person name="Carson D.A."/>
            <person name="De Buck J."/>
        </authorList>
    </citation>
    <scope>NUCLEOTIDE SEQUENCE [LARGE SCALE GENOMIC DNA]</scope>
    <source>
        <strain evidence="1 2">SNUC 1388</strain>
    </source>
</reference>
<comment type="caution">
    <text evidence="1">The sequence shown here is derived from an EMBL/GenBank/DDBJ whole genome shotgun (WGS) entry which is preliminary data.</text>
</comment>
<organism evidence="1 2">
    <name type="scientific">Staphylococcus gallinarum</name>
    <dbReference type="NCBI Taxonomy" id="1293"/>
    <lineage>
        <taxon>Bacteria</taxon>
        <taxon>Bacillati</taxon>
        <taxon>Bacillota</taxon>
        <taxon>Bacilli</taxon>
        <taxon>Bacillales</taxon>
        <taxon>Staphylococcaceae</taxon>
        <taxon>Staphylococcus</taxon>
    </lineage>
</organism>
<protein>
    <submittedName>
        <fullName evidence="1">Uncharacterized protein</fullName>
    </submittedName>
</protein>
<dbReference type="EMBL" id="QXRZ01000022">
    <property type="protein sequence ID" value="RIL40908.1"/>
    <property type="molecule type" value="Genomic_DNA"/>
</dbReference>
<evidence type="ECO:0000313" key="1">
    <source>
        <dbReference type="EMBL" id="RIL40908.1"/>
    </source>
</evidence>
<dbReference type="RefSeq" id="WP_119624654.1">
    <property type="nucleotide sequence ID" value="NZ_QXRZ01000022.1"/>
</dbReference>